<dbReference type="EMBL" id="KN823122">
    <property type="protein sequence ID" value="KIO21977.1"/>
    <property type="molecule type" value="Genomic_DNA"/>
</dbReference>
<dbReference type="HOGENOM" id="CLU_2293764_0_0_1"/>
<protein>
    <submittedName>
        <fullName evidence="1">Uncharacterized protein</fullName>
    </submittedName>
</protein>
<name>A0A0C3LKU0_9AGAM</name>
<reference evidence="2" key="2">
    <citation type="submission" date="2015-01" db="EMBL/GenBank/DDBJ databases">
        <title>Evolutionary Origins and Diversification of the Mycorrhizal Mutualists.</title>
        <authorList>
            <consortium name="DOE Joint Genome Institute"/>
            <consortium name="Mycorrhizal Genomics Consortium"/>
            <person name="Kohler A."/>
            <person name="Kuo A."/>
            <person name="Nagy L.G."/>
            <person name="Floudas D."/>
            <person name="Copeland A."/>
            <person name="Barry K.W."/>
            <person name="Cichocki N."/>
            <person name="Veneault-Fourrey C."/>
            <person name="LaButti K."/>
            <person name="Lindquist E.A."/>
            <person name="Lipzen A."/>
            <person name="Lundell T."/>
            <person name="Morin E."/>
            <person name="Murat C."/>
            <person name="Riley R."/>
            <person name="Ohm R."/>
            <person name="Sun H."/>
            <person name="Tunlid A."/>
            <person name="Henrissat B."/>
            <person name="Grigoriev I.V."/>
            <person name="Hibbett D.S."/>
            <person name="Martin F."/>
        </authorList>
    </citation>
    <scope>NUCLEOTIDE SEQUENCE [LARGE SCALE GENOMIC DNA]</scope>
    <source>
        <strain evidence="2">MUT 4182</strain>
    </source>
</reference>
<accession>A0A0C3LKU0</accession>
<proteinExistence type="predicted"/>
<evidence type="ECO:0000313" key="2">
    <source>
        <dbReference type="Proteomes" id="UP000054248"/>
    </source>
</evidence>
<evidence type="ECO:0000313" key="1">
    <source>
        <dbReference type="EMBL" id="KIO21977.1"/>
    </source>
</evidence>
<gene>
    <name evidence="1" type="ORF">M407DRAFT_28463</name>
</gene>
<dbReference type="AlphaFoldDB" id="A0A0C3LKU0"/>
<sequence>MVRPRDLATVILLNLHVISIDVHIIEWRRKLSVTYLTWQSECSALLDLYRSDVQKAALGPKVLADLSPSAARIFHSWVHKEEQVGEAMKKFVKELSKSRKK</sequence>
<organism evidence="1 2">
    <name type="scientific">Tulasnella calospora MUT 4182</name>
    <dbReference type="NCBI Taxonomy" id="1051891"/>
    <lineage>
        <taxon>Eukaryota</taxon>
        <taxon>Fungi</taxon>
        <taxon>Dikarya</taxon>
        <taxon>Basidiomycota</taxon>
        <taxon>Agaricomycotina</taxon>
        <taxon>Agaricomycetes</taxon>
        <taxon>Cantharellales</taxon>
        <taxon>Tulasnellaceae</taxon>
        <taxon>Tulasnella</taxon>
    </lineage>
</organism>
<dbReference type="Proteomes" id="UP000054248">
    <property type="component" value="Unassembled WGS sequence"/>
</dbReference>
<keyword evidence="2" id="KW-1185">Reference proteome</keyword>
<reference evidence="1 2" key="1">
    <citation type="submission" date="2014-04" db="EMBL/GenBank/DDBJ databases">
        <authorList>
            <consortium name="DOE Joint Genome Institute"/>
            <person name="Kuo A."/>
            <person name="Girlanda M."/>
            <person name="Perotto S."/>
            <person name="Kohler A."/>
            <person name="Nagy L.G."/>
            <person name="Floudas D."/>
            <person name="Copeland A."/>
            <person name="Barry K.W."/>
            <person name="Cichocki N."/>
            <person name="Veneault-Fourrey C."/>
            <person name="LaButti K."/>
            <person name="Lindquist E.A."/>
            <person name="Lipzen A."/>
            <person name="Lundell T."/>
            <person name="Morin E."/>
            <person name="Murat C."/>
            <person name="Sun H."/>
            <person name="Tunlid A."/>
            <person name="Henrissat B."/>
            <person name="Grigoriev I.V."/>
            <person name="Hibbett D.S."/>
            <person name="Martin F."/>
            <person name="Nordberg H.P."/>
            <person name="Cantor M.N."/>
            <person name="Hua S.X."/>
        </authorList>
    </citation>
    <scope>NUCLEOTIDE SEQUENCE [LARGE SCALE GENOMIC DNA]</scope>
    <source>
        <strain evidence="1 2">MUT 4182</strain>
    </source>
</reference>